<dbReference type="RefSeq" id="WP_006721991.1">
    <property type="nucleotide sequence ID" value="NZ_CP085935.1"/>
</dbReference>
<evidence type="ECO:0000313" key="2">
    <source>
        <dbReference type="EMBL" id="EEA89462.1"/>
    </source>
</evidence>
<dbReference type="Pfam" id="PF07739">
    <property type="entry name" value="TipAS"/>
    <property type="match status" value="1"/>
</dbReference>
<organism evidence="2 3">
    <name type="scientific">Collinsella stercoris DSM 13279</name>
    <dbReference type="NCBI Taxonomy" id="445975"/>
    <lineage>
        <taxon>Bacteria</taxon>
        <taxon>Bacillati</taxon>
        <taxon>Actinomycetota</taxon>
        <taxon>Coriobacteriia</taxon>
        <taxon>Coriobacteriales</taxon>
        <taxon>Coriobacteriaceae</taxon>
        <taxon>Collinsella</taxon>
    </lineage>
</organism>
<name>B6GE32_9ACTN</name>
<comment type="caution">
    <text evidence="2">The sequence shown here is derived from an EMBL/GenBank/DDBJ whole genome shotgun (WGS) entry which is preliminary data.</text>
</comment>
<reference evidence="2 3" key="1">
    <citation type="submission" date="2008-10" db="EMBL/GenBank/DDBJ databases">
        <title>Draft genome sequence of Collinsella stercoris (DSM 13279).</title>
        <authorList>
            <person name="Sudarsanam P."/>
            <person name="Ley R."/>
            <person name="Guruge J."/>
            <person name="Turnbaugh P.J."/>
            <person name="Mahowald M."/>
            <person name="Liep D."/>
            <person name="Gordon J."/>
        </authorList>
    </citation>
    <scope>NUCLEOTIDE SEQUENCE [LARGE SCALE GENOMIC DNA]</scope>
    <source>
        <strain evidence="2 3">DSM 13279</strain>
    </source>
</reference>
<dbReference type="GeneID" id="98001592"/>
<dbReference type="HOGENOM" id="CLU_133680_0_0_11"/>
<protein>
    <submittedName>
        <fullName evidence="2">TipAS antibiotic-recognition domain protein</fullName>
    </submittedName>
</protein>
<dbReference type="Gene3D" id="1.10.490.50">
    <property type="entry name" value="Antibiotic binding domain of TipA-like multidrug resistance regulators"/>
    <property type="match status" value="1"/>
</dbReference>
<reference evidence="2 3" key="2">
    <citation type="submission" date="2008-10" db="EMBL/GenBank/DDBJ databases">
        <authorList>
            <person name="Fulton L."/>
            <person name="Clifton S."/>
            <person name="Fulton B."/>
            <person name="Xu J."/>
            <person name="Minx P."/>
            <person name="Pepin K.H."/>
            <person name="Johnson M."/>
            <person name="Thiruvilangam P."/>
            <person name="Bhonagiri V."/>
            <person name="Nash W.E."/>
            <person name="Mardis E.R."/>
            <person name="Wilson R.K."/>
        </authorList>
    </citation>
    <scope>NUCLEOTIDE SEQUENCE [LARGE SCALE GENOMIC DNA]</scope>
    <source>
        <strain evidence="2 3">DSM 13279</strain>
    </source>
</reference>
<dbReference type="EMBL" id="ABXJ01000140">
    <property type="protein sequence ID" value="EEA89462.1"/>
    <property type="molecule type" value="Genomic_DNA"/>
</dbReference>
<dbReference type="STRING" id="445975.COLSTE_02369"/>
<gene>
    <name evidence="2" type="ORF">COLSTE_02369</name>
</gene>
<dbReference type="eggNOG" id="COG0789">
    <property type="taxonomic scope" value="Bacteria"/>
</dbReference>
<evidence type="ECO:0000259" key="1">
    <source>
        <dbReference type="Pfam" id="PF07739"/>
    </source>
</evidence>
<proteinExistence type="predicted"/>
<keyword evidence="3" id="KW-1185">Reference proteome</keyword>
<dbReference type="InterPro" id="IPR036244">
    <property type="entry name" value="TipA-like_antibiotic-bd"/>
</dbReference>
<dbReference type="Proteomes" id="UP000003560">
    <property type="component" value="Unassembled WGS sequence"/>
</dbReference>
<dbReference type="SUPFAM" id="SSF89082">
    <property type="entry name" value="Antibiotic binding domain of TipA-like multidrug resistance regulators"/>
    <property type="match status" value="1"/>
</dbReference>
<dbReference type="AlphaFoldDB" id="B6GE32"/>
<feature type="domain" description="TipAS antibiotic-recognition" evidence="1">
    <location>
        <begin position="22"/>
        <end position="136"/>
    </location>
</feature>
<dbReference type="InterPro" id="IPR012925">
    <property type="entry name" value="TipAS_dom"/>
</dbReference>
<sequence>MSNKEKFEGMKRGLVENNERKYGAEVRDRWGNAAAEDANRKMLKLSKAQFDRFQSLEREIGSALEAAVQAAADPAGEEGRHMYELHREWLGFTWNFYTPEAHCGLAEMYVADERFTAYYDGNVAGCAAWLRDAIVAHTK</sequence>
<accession>B6GE32</accession>
<evidence type="ECO:0000313" key="3">
    <source>
        <dbReference type="Proteomes" id="UP000003560"/>
    </source>
</evidence>